<evidence type="ECO:0000313" key="3">
    <source>
        <dbReference type="Proteomes" id="UP001368500"/>
    </source>
</evidence>
<dbReference type="InterPro" id="IPR042230">
    <property type="entry name" value="CusF_sf"/>
</dbReference>
<dbReference type="InterPro" id="IPR021647">
    <property type="entry name" value="CusF_Ec"/>
</dbReference>
<feature type="signal peptide" evidence="1">
    <location>
        <begin position="1"/>
        <end position="26"/>
    </location>
</feature>
<protein>
    <submittedName>
        <fullName evidence="2">Copper-binding protein</fullName>
    </submittedName>
</protein>
<dbReference type="EMBL" id="JBBUTF010000009">
    <property type="protein sequence ID" value="MEK8026663.1"/>
    <property type="molecule type" value="Genomic_DNA"/>
</dbReference>
<dbReference type="Pfam" id="PF11604">
    <property type="entry name" value="CusF_Ec"/>
    <property type="match status" value="1"/>
</dbReference>
<proteinExistence type="predicted"/>
<evidence type="ECO:0000313" key="2">
    <source>
        <dbReference type="EMBL" id="MEK8026663.1"/>
    </source>
</evidence>
<keyword evidence="3" id="KW-1185">Reference proteome</keyword>
<gene>
    <name evidence="2" type="ORF">AACH11_11895</name>
</gene>
<evidence type="ECO:0000256" key="1">
    <source>
        <dbReference type="SAM" id="SignalP"/>
    </source>
</evidence>
<dbReference type="Gene3D" id="2.40.50.320">
    <property type="entry name" value="Copper binding periplasmic protein CusF"/>
    <property type="match status" value="1"/>
</dbReference>
<reference evidence="2 3" key="1">
    <citation type="submission" date="2024-04" db="EMBL/GenBank/DDBJ databases">
        <title>Novel species of the genus Ideonella isolated from streams.</title>
        <authorList>
            <person name="Lu H."/>
        </authorList>
    </citation>
    <scope>NUCLEOTIDE SEQUENCE [LARGE SCALE GENOMIC DNA]</scope>
    <source>
        <strain evidence="2 3">BYS139W</strain>
    </source>
</reference>
<name>A0ABU9B9U2_9BURK</name>
<feature type="chain" id="PRO_5047181815" evidence="1">
    <location>
        <begin position="27"/>
        <end position="120"/>
    </location>
</feature>
<accession>A0ABU9B9U2</accession>
<dbReference type="Proteomes" id="UP001368500">
    <property type="component" value="Unassembled WGS sequence"/>
</dbReference>
<comment type="caution">
    <text evidence="2">The sequence shown here is derived from an EMBL/GenBank/DDBJ whole genome shotgun (WGS) entry which is preliminary data.</text>
</comment>
<dbReference type="RefSeq" id="WP_341374447.1">
    <property type="nucleotide sequence ID" value="NZ_JBBUTF010000009.1"/>
</dbReference>
<sequence>MNRNRYLTPLLLALTLALAATGAARAQSAPADPSASATAAAAAVEADWVDGEVRKVDAAQGRLTLRHGPLPQLSMPPMTMVFRVADPALLDGLQIGDAVRFTVERRTTGLTVTRIAPAAR</sequence>
<organism evidence="2 3">
    <name type="scientific">Pseudaquabacterium rugosum</name>
    <dbReference type="NCBI Taxonomy" id="2984194"/>
    <lineage>
        <taxon>Bacteria</taxon>
        <taxon>Pseudomonadati</taxon>
        <taxon>Pseudomonadota</taxon>
        <taxon>Betaproteobacteria</taxon>
        <taxon>Burkholderiales</taxon>
        <taxon>Sphaerotilaceae</taxon>
        <taxon>Pseudaquabacterium</taxon>
    </lineage>
</organism>
<keyword evidence="1" id="KW-0732">Signal</keyword>